<gene>
    <name evidence="1" type="ORF">ACFL6M_07440</name>
</gene>
<proteinExistence type="predicted"/>
<dbReference type="PROSITE" id="PS51257">
    <property type="entry name" value="PROKAR_LIPOPROTEIN"/>
    <property type="match status" value="1"/>
</dbReference>
<reference evidence="1 2" key="1">
    <citation type="submission" date="2024-09" db="EMBL/GenBank/DDBJ databases">
        <authorList>
            <person name="D'Angelo T."/>
        </authorList>
    </citation>
    <scope>NUCLEOTIDE SEQUENCE [LARGE SCALE GENOMIC DNA]</scope>
    <source>
        <strain evidence="1">SAG AM-320-E07</strain>
    </source>
</reference>
<dbReference type="EMBL" id="JBHPKH010000154">
    <property type="protein sequence ID" value="MFC1573415.1"/>
    <property type="molecule type" value="Genomic_DNA"/>
</dbReference>
<accession>A0ABV6YM71</accession>
<sequence>MERPVKLGSAGILLLVTAQLLMGCAAQNMTFVHPGVDFGHIRRCAILPFMNQSSDDLADERMRSIFLTEILDDGTLEIVGTGETLAAIRSLQLMTDVTLTPEEIQRLGSALSVDAFFFGVIEEYGLSRTDRASGYEVTAVFGMTETQTGTVVWRTQVHVNGSSMWTKLFGGGTLSLFDVSRKAVRKGLETLF</sequence>
<evidence type="ECO:0000313" key="1">
    <source>
        <dbReference type="EMBL" id="MFC1573415.1"/>
    </source>
</evidence>
<evidence type="ECO:0000313" key="2">
    <source>
        <dbReference type="Proteomes" id="UP001593833"/>
    </source>
</evidence>
<organism evidence="1 2">
    <name type="scientific">Eiseniibacteriota bacterium</name>
    <dbReference type="NCBI Taxonomy" id="2212470"/>
    <lineage>
        <taxon>Bacteria</taxon>
        <taxon>Candidatus Eiseniibacteriota</taxon>
    </lineage>
</organism>
<name>A0ABV6YM71_UNCEI</name>
<comment type="caution">
    <text evidence="1">The sequence shown here is derived from an EMBL/GenBank/DDBJ whole genome shotgun (WGS) entry which is preliminary data.</text>
</comment>
<keyword evidence="2" id="KW-1185">Reference proteome</keyword>
<dbReference type="Proteomes" id="UP001593833">
    <property type="component" value="Unassembled WGS sequence"/>
</dbReference>
<protein>
    <recommendedName>
        <fullName evidence="3">Penicillin-binding protein activator LpoB</fullName>
    </recommendedName>
</protein>
<dbReference type="Gene3D" id="3.40.50.10610">
    <property type="entry name" value="ABC-type transport auxiliary lipoprotein component"/>
    <property type="match status" value="1"/>
</dbReference>
<evidence type="ECO:0008006" key="3">
    <source>
        <dbReference type="Google" id="ProtNLM"/>
    </source>
</evidence>